<proteinExistence type="predicted"/>
<reference evidence="2 3" key="1">
    <citation type="submission" date="2021-06" db="EMBL/GenBank/DDBJ databases">
        <authorList>
            <person name="Palmer J.M."/>
        </authorList>
    </citation>
    <scope>NUCLEOTIDE SEQUENCE [LARGE SCALE GENOMIC DNA]</scope>
    <source>
        <strain evidence="2 3">XR_2019</strain>
        <tissue evidence="2">Muscle</tissue>
    </source>
</reference>
<dbReference type="Proteomes" id="UP001444071">
    <property type="component" value="Unassembled WGS sequence"/>
</dbReference>
<feature type="region of interest" description="Disordered" evidence="1">
    <location>
        <begin position="327"/>
        <end position="361"/>
    </location>
</feature>
<organism evidence="2 3">
    <name type="scientific">Xenotaenia resolanae</name>
    <dbReference type="NCBI Taxonomy" id="208358"/>
    <lineage>
        <taxon>Eukaryota</taxon>
        <taxon>Metazoa</taxon>
        <taxon>Chordata</taxon>
        <taxon>Craniata</taxon>
        <taxon>Vertebrata</taxon>
        <taxon>Euteleostomi</taxon>
        <taxon>Actinopterygii</taxon>
        <taxon>Neopterygii</taxon>
        <taxon>Teleostei</taxon>
        <taxon>Neoteleostei</taxon>
        <taxon>Acanthomorphata</taxon>
        <taxon>Ovalentaria</taxon>
        <taxon>Atherinomorphae</taxon>
        <taxon>Cyprinodontiformes</taxon>
        <taxon>Goodeidae</taxon>
        <taxon>Xenotaenia</taxon>
    </lineage>
</organism>
<feature type="region of interest" description="Disordered" evidence="1">
    <location>
        <begin position="412"/>
        <end position="482"/>
    </location>
</feature>
<feature type="compositionally biased region" description="Low complexity" evidence="1">
    <location>
        <begin position="442"/>
        <end position="456"/>
    </location>
</feature>
<comment type="caution">
    <text evidence="2">The sequence shown here is derived from an EMBL/GenBank/DDBJ whole genome shotgun (WGS) entry which is preliminary data.</text>
</comment>
<feature type="compositionally biased region" description="Basic and acidic residues" evidence="1">
    <location>
        <begin position="162"/>
        <end position="173"/>
    </location>
</feature>
<name>A0ABV0WM13_9TELE</name>
<accession>A0ABV0WM13</accession>
<gene>
    <name evidence="2" type="ORF">XENORESO_007493</name>
</gene>
<feature type="region of interest" description="Disordered" evidence="1">
    <location>
        <begin position="1"/>
        <end position="173"/>
    </location>
</feature>
<evidence type="ECO:0000313" key="2">
    <source>
        <dbReference type="EMBL" id="MEQ2270663.1"/>
    </source>
</evidence>
<protein>
    <submittedName>
        <fullName evidence="2">Uncharacterized protein</fullName>
    </submittedName>
</protein>
<keyword evidence="3" id="KW-1185">Reference proteome</keyword>
<feature type="compositionally biased region" description="Low complexity" evidence="1">
    <location>
        <begin position="66"/>
        <end position="77"/>
    </location>
</feature>
<feature type="compositionally biased region" description="Basic and acidic residues" evidence="1">
    <location>
        <begin position="48"/>
        <end position="61"/>
    </location>
</feature>
<feature type="compositionally biased region" description="Basic and acidic residues" evidence="1">
    <location>
        <begin position="412"/>
        <end position="429"/>
    </location>
</feature>
<evidence type="ECO:0000313" key="3">
    <source>
        <dbReference type="Proteomes" id="UP001444071"/>
    </source>
</evidence>
<feature type="compositionally biased region" description="Basic and acidic residues" evidence="1">
    <location>
        <begin position="107"/>
        <end position="126"/>
    </location>
</feature>
<feature type="compositionally biased region" description="Polar residues" evidence="1">
    <location>
        <begin position="329"/>
        <end position="356"/>
    </location>
</feature>
<sequence>MFSKGSDYDYRRQDADRNSRGKRGDYGDRREEGRDFHSNTPQDSYYKYSRDGHSSTDRMSKSGEYSNSSKRLCSSDSSSRDWSRKSPTRRRMSPPGWDGPEGKRRRHTDEDDANYRYKRDSVEKTHRPLPASFSRNQQLRYSPSYEDGVRYRNTSPYSRSRHQQEELPLKKQFEDFSERDLSDCFKASVYQNRRHGYSQERTQSPDNTTKIQAKMRERIPDPSTSVYYDEYCDSRAAAPLNGSSGRSFESDAPPQSAALPEVKSSKGFQRFLDVLNKGVNVDVLTQIVSQTPKPPCEGHIYPRSLVNVGDQQLSPFCTERQQKHYKDNSYWNESKGSLRSTSPQPHHRSASPNRNPVSVGESFFGCKSVEKKTMMPEDEQKHKQMQDVLQAIGMDLGFEELGQMSHRIQERLYGKRDNERGRRLSRERSVGQAFTVGRRSRSPSSRSSFTPQRQSSYTKRDSFSDTRDEADMQQSEYSAELSRKSFLDVQDSMESKISTGKSIPAMNAFPFNPMDAVKQPPATMPPVPPVQLYSPISHLRLPYPTVPPPPLPFFPRVAPGVFFPRVPPMLLQSPLPPPNVCPPLFAQGRPSLPPHLQLLNPANVNAQQAMNTTQTSKTQERHRFLQVIECSVSSLK</sequence>
<dbReference type="EMBL" id="JAHRIM010060297">
    <property type="protein sequence ID" value="MEQ2270663.1"/>
    <property type="molecule type" value="Genomic_DNA"/>
</dbReference>
<feature type="compositionally biased region" description="Basic and acidic residues" evidence="1">
    <location>
        <begin position="1"/>
        <end position="37"/>
    </location>
</feature>
<feature type="compositionally biased region" description="Basic and acidic residues" evidence="1">
    <location>
        <begin position="458"/>
        <end position="470"/>
    </location>
</feature>
<evidence type="ECO:0000256" key="1">
    <source>
        <dbReference type="SAM" id="MobiDB-lite"/>
    </source>
</evidence>